<comment type="caution">
    <text evidence="2">The sequence shown here is derived from an EMBL/GenBank/DDBJ whole genome shotgun (WGS) entry which is preliminary data.</text>
</comment>
<evidence type="ECO:0000313" key="2">
    <source>
        <dbReference type="EMBL" id="RCG23578.1"/>
    </source>
</evidence>
<dbReference type="Pfam" id="PF10593">
    <property type="entry name" value="Z1"/>
    <property type="match status" value="1"/>
</dbReference>
<accession>A0A367EZN1</accession>
<reference evidence="2 3" key="1">
    <citation type="submission" date="2018-06" db="EMBL/GenBank/DDBJ databases">
        <title>Streptomyces reniochalinae sp. nov. and Streptomyces diacarnus sp. nov. from marine sponges.</title>
        <authorList>
            <person name="Li L."/>
        </authorList>
    </citation>
    <scope>NUCLEOTIDE SEQUENCE [LARGE SCALE GENOMIC DNA]</scope>
    <source>
        <strain evidence="2 3">LHW51701</strain>
    </source>
</reference>
<evidence type="ECO:0000313" key="3">
    <source>
        <dbReference type="Proteomes" id="UP000252914"/>
    </source>
</evidence>
<gene>
    <name evidence="2" type="ORF">DTL70_12985</name>
</gene>
<protein>
    <submittedName>
        <fullName evidence="2">Endonuclease</fullName>
    </submittedName>
</protein>
<organism evidence="2 3">
    <name type="scientific">Streptomyces diacarni</name>
    <dbReference type="NCBI Taxonomy" id="2800381"/>
    <lineage>
        <taxon>Bacteria</taxon>
        <taxon>Bacillati</taxon>
        <taxon>Actinomycetota</taxon>
        <taxon>Actinomycetes</taxon>
        <taxon>Kitasatosporales</taxon>
        <taxon>Streptomycetaceae</taxon>
        <taxon>Streptomyces</taxon>
    </lineage>
</organism>
<keyword evidence="3" id="KW-1185">Reference proteome</keyword>
<feature type="domain" description="Putative endonuclease Z1" evidence="1">
    <location>
        <begin position="481"/>
        <end position="728"/>
    </location>
</feature>
<sequence length="990" mass="112369">MTDQITDPLVEVHAAALAGMKRGPKNLARSVAFYREDMAPDADLSEEEFREALPAYHQDDALLRLWRVQLTEWDFTKSAQWTDTEPRTRERRNFVHELLGLAPETREALDTLVPVSILNDEVVISRETPTLWDASSRGGHRWYWEKYKNYLAEQKRWEADSVASLESAAESVVERLADPTQELPYQSRGLVVGYVQSGKTANFTGVIAKALDGGYRLVIVLGGSINLLRAQTQRRIDKELVGRENLLRSVQSEIDSDYATESDWLEGKFLRHGGSPSELGAFDIIRLTTKEDDYKALQAGIDALEIDKKDRNSPLYHPSNLYASNARLMVVKKNNDVLKKLVSDLKRVNRPLLQQLPVLIIDDESDEASVNTTDLKKPNTKRTAINSWISELLRILPRAQYVGYTATPFANVFVDPGDTADIFPSDFIIALDRPHGYMGARDFHDFDLDPDEERAWSNSHELCHVRDIRNLDEDGEGDEDELRAAIDMFVLTAAVKLYREDKGGLGHGYYRHHTMLVHESRLNADHRALHARIRRLWLTSQYLGEQGNNRLKKLFEDDLRPVSAERADGFPVPGSFEELAPYIGTAWQNIGADDRPVIVINGDKENEYRDADFDGTRIWKMLIGGQKLSRGFTVEGLTVSYYRRRASNASTLMQMGRWFGFRKGYRDLVRLYIGRTEESRGQEVDLYKAFEAICQDEEDFRQQLKKYSVMVGQKPQITPAQIPPLVFQRLPWLKPTSRNKMYNTRLVSQGTPGRLEDPTAYPVTAGKLRHNTTQWLPVIRSLSPGTTTFTHPHNGRLVQVDALTTIIEPKDFLEIVRSLKWQGDRFESHLQYLDEVTEAGDQLDDWLVVAPQHRTNVRRARLAEADRTLSWFSRVRRRDPLFGAIGEPKHRPIARRIASGETTGHEDPVTESLVRPRRGVVILYPVVEQAKVDETIVDGMFDTGRLVTAFDFATPLTARGSGDALVRFTTIDSSQGDDAMVDAGANAVRD</sequence>
<keyword evidence="2" id="KW-0255">Endonuclease</keyword>
<name>A0A367EZN1_9ACTN</name>
<dbReference type="EMBL" id="QOIN01000042">
    <property type="protein sequence ID" value="RCG23578.1"/>
    <property type="molecule type" value="Genomic_DNA"/>
</dbReference>
<keyword evidence="2" id="KW-0378">Hydrolase</keyword>
<keyword evidence="2" id="KW-0540">Nuclease</keyword>
<dbReference type="RefSeq" id="WP_114022071.1">
    <property type="nucleotide sequence ID" value="NZ_QOIN01000042.1"/>
</dbReference>
<dbReference type="GO" id="GO:0004519">
    <property type="term" value="F:endonuclease activity"/>
    <property type="evidence" value="ECO:0007669"/>
    <property type="project" value="UniProtKB-KW"/>
</dbReference>
<proteinExistence type="predicted"/>
<dbReference type="InterPro" id="IPR018310">
    <property type="entry name" value="Put_endonuclease_Z1-dom"/>
</dbReference>
<dbReference type="AlphaFoldDB" id="A0A367EZN1"/>
<dbReference type="Proteomes" id="UP000252914">
    <property type="component" value="Unassembled WGS sequence"/>
</dbReference>
<evidence type="ECO:0000259" key="1">
    <source>
        <dbReference type="Pfam" id="PF10593"/>
    </source>
</evidence>